<name>A0A0U4INT5_9CAUD</name>
<proteinExistence type="predicted"/>
<sequence length="162" mass="19006">MIVVGIDPGGKTGVAVHNDKPTKIRPETEFHEVEGGFEGFMDWWECAWRWNRWDALDRVHIIVEQFDLRNQEFVADITPKEIIGMLRYWAMLHDTELWWATPSAHKSLITDEALKRAGLHPPRGQVKGGHSRDAMRLCAYHRIHHLRDREFSERLFPKNNNN</sequence>
<evidence type="ECO:0000313" key="1">
    <source>
        <dbReference type="EMBL" id="ALY10127.1"/>
    </source>
</evidence>
<dbReference type="Proteomes" id="UP000224485">
    <property type="component" value="Segment"/>
</dbReference>
<dbReference type="EMBL" id="KU160663">
    <property type="protein sequence ID" value="ALY10127.1"/>
    <property type="molecule type" value="Genomic_DNA"/>
</dbReference>
<accession>A0A0U4INT5</accession>
<evidence type="ECO:0000313" key="2">
    <source>
        <dbReference type="Proteomes" id="UP000224485"/>
    </source>
</evidence>
<gene>
    <name evidence="1" type="primary">50</name>
    <name evidence="1" type="ORF">RINGS_50</name>
</gene>
<organism evidence="1 2">
    <name type="scientific">Arthrobacter phage Rings</name>
    <dbReference type="NCBI Taxonomy" id="1772313"/>
    <lineage>
        <taxon>Viruses</taxon>
        <taxon>Duplodnaviria</taxon>
        <taxon>Heunggongvirae</taxon>
        <taxon>Uroviricota</taxon>
        <taxon>Caudoviricetes</taxon>
        <taxon>Amigovirus</taxon>
        <taxon>Amigovirus amigo</taxon>
    </lineage>
</organism>
<reference evidence="1 2" key="1">
    <citation type="submission" date="2015-11" db="EMBL/GenBank/DDBJ databases">
        <authorList>
            <person name="Trulli M."/>
            <person name="Cordero M."/>
            <person name="Cross T."/>
            <person name="Dunbar D."/>
            <person name="Bradley K.W."/>
            <person name="Asai D.J."/>
            <person name="Bowman C.A."/>
            <person name="Russell D.A."/>
            <person name="Pope W.H."/>
            <person name="Jacobs-Sera D."/>
            <person name="Hendrix R.W."/>
            <person name="Hatfull G.F."/>
        </authorList>
    </citation>
    <scope>NUCLEOTIDE SEQUENCE [LARGE SCALE GENOMIC DNA]</scope>
</reference>
<protein>
    <submittedName>
        <fullName evidence="1">RuvC-like resolvase</fullName>
    </submittedName>
</protein>